<keyword evidence="1" id="KW-0472">Membrane</keyword>
<feature type="transmembrane region" description="Helical" evidence="1">
    <location>
        <begin position="93"/>
        <end position="113"/>
    </location>
</feature>
<feature type="transmembrane region" description="Helical" evidence="1">
    <location>
        <begin position="60"/>
        <end position="87"/>
    </location>
</feature>
<proteinExistence type="predicted"/>
<sequence>MYFLKSISDDVQLAQLEFGKHHKTKRLIFGSVLACMAAVFQAAGGYLPGIGYLISPLATLPILICAMFSLPIGVLSYILTIILLIIVEPSELIVFPFTTGLLGLGIGVGFSFLRKRLSIISVGAISLLIGIMILIYVFRFPILGPTLSGSISFLTTVSISSFAFFYSVLWVEIGLFFFKRLRPIAT</sequence>
<feature type="transmembrane region" description="Helical" evidence="1">
    <location>
        <begin position="120"/>
        <end position="139"/>
    </location>
</feature>
<accession>A0A944CK82</accession>
<name>A0A944CK82_9BACI</name>
<gene>
    <name evidence="2" type="ORF">DYI25_05935</name>
</gene>
<evidence type="ECO:0000313" key="2">
    <source>
        <dbReference type="EMBL" id="MBS8263972.1"/>
    </source>
</evidence>
<evidence type="ECO:0000256" key="1">
    <source>
        <dbReference type="SAM" id="Phobius"/>
    </source>
</evidence>
<keyword evidence="1" id="KW-0812">Transmembrane</keyword>
<dbReference type="RefSeq" id="WP_213367494.1">
    <property type="nucleotide sequence ID" value="NZ_QTKX01000001.1"/>
</dbReference>
<keyword evidence="1" id="KW-1133">Transmembrane helix</keyword>
<feature type="transmembrane region" description="Helical" evidence="1">
    <location>
        <begin position="27"/>
        <end position="48"/>
    </location>
</feature>
<comment type="caution">
    <text evidence="2">The sequence shown here is derived from an EMBL/GenBank/DDBJ whole genome shotgun (WGS) entry which is preliminary data.</text>
</comment>
<dbReference type="Proteomes" id="UP000761411">
    <property type="component" value="Unassembled WGS sequence"/>
</dbReference>
<protein>
    <submittedName>
        <fullName evidence="2">Uncharacterized protein</fullName>
    </submittedName>
</protein>
<keyword evidence="3" id="KW-1185">Reference proteome</keyword>
<organism evidence="2 3">
    <name type="scientific">Mesobacillus boroniphilus</name>
    <dbReference type="NCBI Taxonomy" id="308892"/>
    <lineage>
        <taxon>Bacteria</taxon>
        <taxon>Bacillati</taxon>
        <taxon>Bacillota</taxon>
        <taxon>Bacilli</taxon>
        <taxon>Bacillales</taxon>
        <taxon>Bacillaceae</taxon>
        <taxon>Mesobacillus</taxon>
    </lineage>
</organism>
<dbReference type="EMBL" id="QTKX01000001">
    <property type="protein sequence ID" value="MBS8263972.1"/>
    <property type="molecule type" value="Genomic_DNA"/>
</dbReference>
<reference evidence="2 3" key="1">
    <citation type="journal article" date="2021" name="Microorganisms">
        <title>Bacterial Dimethylsulfoniopropionate Biosynthesis in the East China Sea.</title>
        <authorList>
            <person name="Liu J."/>
            <person name="Zhang Y."/>
            <person name="Liu J."/>
            <person name="Zhong H."/>
            <person name="Williams B.T."/>
            <person name="Zheng Y."/>
            <person name="Curson A.R.J."/>
            <person name="Sun C."/>
            <person name="Sun H."/>
            <person name="Song D."/>
            <person name="Wagner Mackenzie B."/>
            <person name="Bermejo Martinez A."/>
            <person name="Todd J.D."/>
            <person name="Zhang X.H."/>
        </authorList>
    </citation>
    <scope>NUCLEOTIDE SEQUENCE [LARGE SCALE GENOMIC DNA]</scope>
    <source>
        <strain evidence="2 3">ESS08</strain>
    </source>
</reference>
<feature type="transmembrane region" description="Helical" evidence="1">
    <location>
        <begin position="151"/>
        <end position="178"/>
    </location>
</feature>
<evidence type="ECO:0000313" key="3">
    <source>
        <dbReference type="Proteomes" id="UP000761411"/>
    </source>
</evidence>
<dbReference type="AlphaFoldDB" id="A0A944CK82"/>